<name>Q9HJK9_THEAC</name>
<dbReference type="EMBL" id="AL445066">
    <property type="protein sequence ID" value="CAC12087.1"/>
    <property type="molecule type" value="Genomic_DNA"/>
</dbReference>
<dbReference type="AlphaFoldDB" id="Q9HJK9"/>
<proteinExistence type="predicted"/>
<dbReference type="RefSeq" id="WP_010901369.1">
    <property type="nucleotide sequence ID" value="NC_002578.1"/>
</dbReference>
<keyword evidence="2" id="KW-1185">Reference proteome</keyword>
<dbReference type="InParanoid" id="Q9HJK9"/>
<evidence type="ECO:0000313" key="1">
    <source>
        <dbReference type="EMBL" id="CAC12087.1"/>
    </source>
</evidence>
<protein>
    <submittedName>
        <fullName evidence="1">Uncharacterized protein</fullName>
    </submittedName>
</protein>
<dbReference type="SMR" id="Q9HJK9"/>
<accession>Q9HJK9</accession>
<organism evidence="1 2">
    <name type="scientific">Thermoplasma acidophilum (strain ATCC 25905 / DSM 1728 / JCM 9062 / NBRC 15155 / AMRC-C165)</name>
    <dbReference type="NCBI Taxonomy" id="273075"/>
    <lineage>
        <taxon>Archaea</taxon>
        <taxon>Methanobacteriati</taxon>
        <taxon>Thermoplasmatota</taxon>
        <taxon>Thermoplasmata</taxon>
        <taxon>Thermoplasmatales</taxon>
        <taxon>Thermoplasmataceae</taxon>
        <taxon>Thermoplasma</taxon>
    </lineage>
</organism>
<reference evidence="1 2" key="1">
    <citation type="journal article" date="2000" name="Nature">
        <title>The genome sequence of the thermoacidophilic scavenger Thermoplasma acidophilum.</title>
        <authorList>
            <person name="Ruepp A."/>
            <person name="Graml W."/>
            <person name="Santos-Martinez M.L."/>
            <person name="Koretke K.K."/>
            <person name="Volker C."/>
            <person name="Mewes H.W."/>
            <person name="Frishman D."/>
            <person name="Stocker S."/>
            <person name="Lupas A.N."/>
            <person name="Baumeister W."/>
        </authorList>
    </citation>
    <scope>NUCLEOTIDE SEQUENCE [LARGE SCALE GENOMIC DNA]</scope>
    <source>
        <strain evidence="2">ATCC 25905 / DSM 1728 / JCM 9062 / NBRC 15155 / AMRC-C165</strain>
    </source>
</reference>
<gene>
    <name evidence="1" type="ordered locus">Ta0958</name>
</gene>
<sequence>MNANLNMDVIRSALLAGEVDDAYKVIFNARKKLELYKSTTGDSRYDPYYEFISILDDVVRGRRSWKDLKAYIDGNMDALSKFIDPDFLRSFPYYLFFSIDRYNVRFPYFDGKRCDDR</sequence>
<dbReference type="KEGG" id="tac:Ta0958"/>
<evidence type="ECO:0000313" key="2">
    <source>
        <dbReference type="Proteomes" id="UP000001024"/>
    </source>
</evidence>
<dbReference type="EnsemblBacteria" id="CAC12087">
    <property type="protein sequence ID" value="CAC12087"/>
    <property type="gene ID" value="CAC12087"/>
</dbReference>
<dbReference type="HOGENOM" id="CLU_2140105_0_0_2"/>
<dbReference type="eggNOG" id="arCOG05378">
    <property type="taxonomic scope" value="Archaea"/>
</dbReference>
<dbReference type="STRING" id="273075.gene:9572176"/>
<dbReference type="PaxDb" id="273075-Ta0958"/>
<dbReference type="Proteomes" id="UP000001024">
    <property type="component" value="Chromosome"/>
</dbReference>